<dbReference type="PANTHER" id="PTHR46153">
    <property type="entry name" value="ACYL CARRIER PROTEIN"/>
    <property type="match status" value="1"/>
</dbReference>
<sequence length="226" mass="25713">MSSPSIGRTCNNSKLSNYNHTFDFHEEYATPTFLSDCEINGIILPRLLNDFKRNNEEDLAKVTSDVGKDSIVVCSVNSNPAIIRRRRILRVLTMGGLRGAYRLRQGFRRSSSGYGRDRRGRSRWRLRISSGYSQDRRGRSLWRLRTALCRADHNGDGRITRDEVQEEICIIFVIDQKKDNIIFLQIMVEIMMALEEQFGVSIGEGGAENIVTVQDAAVLIEKVRAA</sequence>
<dbReference type="EMBL" id="JAIWQS010000004">
    <property type="protein sequence ID" value="KAJ8767305.1"/>
    <property type="molecule type" value="Genomic_DNA"/>
</dbReference>
<name>A0AAV8TK96_9ROSI</name>
<dbReference type="InterPro" id="IPR036736">
    <property type="entry name" value="ACP-like_sf"/>
</dbReference>
<accession>A0AAV8TK96</accession>
<dbReference type="SUPFAM" id="SSF47336">
    <property type="entry name" value="ACP-like"/>
    <property type="match status" value="1"/>
</dbReference>
<evidence type="ECO:0008006" key="3">
    <source>
        <dbReference type="Google" id="ProtNLM"/>
    </source>
</evidence>
<evidence type="ECO:0000313" key="1">
    <source>
        <dbReference type="EMBL" id="KAJ8767305.1"/>
    </source>
</evidence>
<dbReference type="AlphaFoldDB" id="A0AAV8TK96"/>
<organism evidence="1 2">
    <name type="scientific">Erythroxylum novogranatense</name>
    <dbReference type="NCBI Taxonomy" id="1862640"/>
    <lineage>
        <taxon>Eukaryota</taxon>
        <taxon>Viridiplantae</taxon>
        <taxon>Streptophyta</taxon>
        <taxon>Embryophyta</taxon>
        <taxon>Tracheophyta</taxon>
        <taxon>Spermatophyta</taxon>
        <taxon>Magnoliopsida</taxon>
        <taxon>eudicotyledons</taxon>
        <taxon>Gunneridae</taxon>
        <taxon>Pentapetalae</taxon>
        <taxon>rosids</taxon>
        <taxon>fabids</taxon>
        <taxon>Malpighiales</taxon>
        <taxon>Erythroxylaceae</taxon>
        <taxon>Erythroxylum</taxon>
    </lineage>
</organism>
<comment type="caution">
    <text evidence="1">The sequence shown here is derived from an EMBL/GenBank/DDBJ whole genome shotgun (WGS) entry which is preliminary data.</text>
</comment>
<proteinExistence type="predicted"/>
<dbReference type="Proteomes" id="UP001159364">
    <property type="component" value="Linkage Group LG04"/>
</dbReference>
<evidence type="ECO:0000313" key="2">
    <source>
        <dbReference type="Proteomes" id="UP001159364"/>
    </source>
</evidence>
<reference evidence="1 2" key="1">
    <citation type="submission" date="2021-09" db="EMBL/GenBank/DDBJ databases">
        <title>Genomic insights and catalytic innovation underlie evolution of tropane alkaloids biosynthesis.</title>
        <authorList>
            <person name="Wang Y.-J."/>
            <person name="Tian T."/>
            <person name="Huang J.-P."/>
            <person name="Huang S.-X."/>
        </authorList>
    </citation>
    <scope>NUCLEOTIDE SEQUENCE [LARGE SCALE GENOMIC DNA]</scope>
    <source>
        <strain evidence="1">KIB-2018</strain>
        <tissue evidence="1">Leaf</tissue>
    </source>
</reference>
<dbReference type="GO" id="GO:0000036">
    <property type="term" value="F:acyl carrier activity"/>
    <property type="evidence" value="ECO:0007669"/>
    <property type="project" value="InterPro"/>
</dbReference>
<keyword evidence="2" id="KW-1185">Reference proteome</keyword>
<protein>
    <recommendedName>
        <fullName evidence="3">EF-hand domain-containing protein</fullName>
    </recommendedName>
</protein>
<dbReference type="Gene3D" id="1.10.1200.10">
    <property type="entry name" value="ACP-like"/>
    <property type="match status" value="1"/>
</dbReference>
<dbReference type="InterPro" id="IPR018247">
    <property type="entry name" value="EF_Hand_1_Ca_BS"/>
</dbReference>
<dbReference type="InterPro" id="IPR044813">
    <property type="entry name" value="ACP_chloroplastic"/>
</dbReference>
<dbReference type="PROSITE" id="PS00018">
    <property type="entry name" value="EF_HAND_1"/>
    <property type="match status" value="1"/>
</dbReference>
<gene>
    <name evidence="1" type="ORF">K2173_017349</name>
</gene>
<dbReference type="PANTHER" id="PTHR46153:SF2">
    <property type="entry name" value="ACYL CARRIER PROTEIN"/>
    <property type="match status" value="1"/>
</dbReference>